<comment type="catalytic activity">
    <reaction evidence="1">
        <text>adenosylcob(III)inamide + ATP = adenosylcob(III)inamide phosphate + ADP + H(+)</text>
        <dbReference type="Rhea" id="RHEA:15769"/>
        <dbReference type="ChEBI" id="CHEBI:2480"/>
        <dbReference type="ChEBI" id="CHEBI:15378"/>
        <dbReference type="ChEBI" id="CHEBI:30616"/>
        <dbReference type="ChEBI" id="CHEBI:58502"/>
        <dbReference type="ChEBI" id="CHEBI:456216"/>
        <dbReference type="EC" id="2.7.1.156"/>
    </reaction>
</comment>
<dbReference type="SUPFAM" id="SSF52540">
    <property type="entry name" value="P-loop containing nucleoside triphosphate hydrolases"/>
    <property type="match status" value="1"/>
</dbReference>
<organism evidence="20 21">
    <name type="scientific">Candidatus Solincola sediminis</name>
    <dbReference type="NCBI Taxonomy" id="1797199"/>
    <lineage>
        <taxon>Bacteria</taxon>
        <taxon>Bacillati</taxon>
        <taxon>Actinomycetota</taxon>
        <taxon>Candidatus Geothermincolia</taxon>
        <taxon>Candidatus Geothermincolales</taxon>
        <taxon>Candidatus Geothermincolaceae</taxon>
        <taxon>Candidatus Solincola</taxon>
    </lineage>
</organism>
<dbReference type="PANTHER" id="PTHR34848">
    <property type="match status" value="1"/>
</dbReference>
<evidence type="ECO:0000256" key="15">
    <source>
        <dbReference type="ARBA" id="ARBA00023134"/>
    </source>
</evidence>
<protein>
    <recommendedName>
        <fullName evidence="16">Adenosylcobinamide kinase</fullName>
        <ecNumber evidence="8">2.7.1.156</ecNumber>
        <ecNumber evidence="9">2.7.7.62</ecNumber>
    </recommendedName>
    <alternativeName>
        <fullName evidence="17">Adenosylcobinamide-phosphate guanylyltransferase</fullName>
    </alternativeName>
</protein>
<dbReference type="EMBL" id="MELK01000019">
    <property type="protein sequence ID" value="OFW59054.1"/>
    <property type="molecule type" value="Genomic_DNA"/>
</dbReference>
<evidence type="ECO:0000256" key="9">
    <source>
        <dbReference type="ARBA" id="ARBA00012523"/>
    </source>
</evidence>
<keyword evidence="11 20" id="KW-0808">Transferase</keyword>
<dbReference type="InterPro" id="IPR027417">
    <property type="entry name" value="P-loop_NTPase"/>
</dbReference>
<dbReference type="InterPro" id="IPR003203">
    <property type="entry name" value="CobU/CobP"/>
</dbReference>
<proteinExistence type="inferred from homology"/>
<dbReference type="EC" id="2.7.7.62" evidence="9"/>
<dbReference type="Pfam" id="PF02283">
    <property type="entry name" value="CobU"/>
    <property type="match status" value="1"/>
</dbReference>
<evidence type="ECO:0000256" key="7">
    <source>
        <dbReference type="ARBA" id="ARBA00007490"/>
    </source>
</evidence>
<comment type="function">
    <text evidence="4">Catalyzes ATP-dependent phosphorylation of adenosylcobinamide and addition of GMP to adenosylcobinamide phosphate.</text>
</comment>
<dbReference type="Gene3D" id="3.40.50.300">
    <property type="entry name" value="P-loop containing nucleotide triphosphate hydrolases"/>
    <property type="match status" value="1"/>
</dbReference>
<evidence type="ECO:0000256" key="18">
    <source>
        <dbReference type="PIRSR" id="PIRSR006135-1"/>
    </source>
</evidence>
<evidence type="ECO:0000256" key="6">
    <source>
        <dbReference type="ARBA" id="ARBA00005159"/>
    </source>
</evidence>
<dbReference type="GO" id="GO:0008820">
    <property type="term" value="F:cobinamide phosphate guanylyltransferase activity"/>
    <property type="evidence" value="ECO:0007669"/>
    <property type="project" value="UniProtKB-EC"/>
</dbReference>
<dbReference type="GO" id="GO:0005525">
    <property type="term" value="F:GTP binding"/>
    <property type="evidence" value="ECO:0007669"/>
    <property type="project" value="UniProtKB-KW"/>
</dbReference>
<dbReference type="Proteomes" id="UP000177876">
    <property type="component" value="Unassembled WGS sequence"/>
</dbReference>
<dbReference type="GO" id="GO:0043752">
    <property type="term" value="F:adenosylcobinamide kinase activity"/>
    <property type="evidence" value="ECO:0007669"/>
    <property type="project" value="UniProtKB-EC"/>
</dbReference>
<dbReference type="STRING" id="1797197.A2Y75_00425"/>
<evidence type="ECO:0000313" key="21">
    <source>
        <dbReference type="Proteomes" id="UP000177876"/>
    </source>
</evidence>
<evidence type="ECO:0000256" key="1">
    <source>
        <dbReference type="ARBA" id="ARBA00000312"/>
    </source>
</evidence>
<dbReference type="NCBIfam" id="NF004469">
    <property type="entry name" value="PRK05800.1"/>
    <property type="match status" value="1"/>
</dbReference>
<feature type="active site" description="GMP-histidine intermediate" evidence="18">
    <location>
        <position position="47"/>
    </location>
</feature>
<evidence type="ECO:0000256" key="2">
    <source>
        <dbReference type="ARBA" id="ARBA00000711"/>
    </source>
</evidence>
<evidence type="ECO:0000256" key="3">
    <source>
        <dbReference type="ARBA" id="ARBA00001522"/>
    </source>
</evidence>
<evidence type="ECO:0000256" key="16">
    <source>
        <dbReference type="ARBA" id="ARBA00029570"/>
    </source>
</evidence>
<evidence type="ECO:0000256" key="17">
    <source>
        <dbReference type="ARBA" id="ARBA00030571"/>
    </source>
</evidence>
<feature type="binding site" evidence="19">
    <location>
        <begin position="6"/>
        <end position="13"/>
    </location>
    <ligand>
        <name>GTP</name>
        <dbReference type="ChEBI" id="CHEBI:37565"/>
    </ligand>
</feature>
<evidence type="ECO:0000256" key="5">
    <source>
        <dbReference type="ARBA" id="ARBA00004692"/>
    </source>
</evidence>
<keyword evidence="13 20" id="KW-0418">Kinase</keyword>
<evidence type="ECO:0000256" key="8">
    <source>
        <dbReference type="ARBA" id="ARBA00012016"/>
    </source>
</evidence>
<evidence type="ECO:0000256" key="14">
    <source>
        <dbReference type="ARBA" id="ARBA00022840"/>
    </source>
</evidence>
<comment type="catalytic activity">
    <reaction evidence="3">
        <text>adenosylcob(III)inamide + GTP = adenosylcob(III)inamide phosphate + GDP + H(+)</text>
        <dbReference type="Rhea" id="RHEA:15765"/>
        <dbReference type="ChEBI" id="CHEBI:2480"/>
        <dbReference type="ChEBI" id="CHEBI:15378"/>
        <dbReference type="ChEBI" id="CHEBI:37565"/>
        <dbReference type="ChEBI" id="CHEBI:58189"/>
        <dbReference type="ChEBI" id="CHEBI:58502"/>
        <dbReference type="EC" id="2.7.1.156"/>
    </reaction>
</comment>
<dbReference type="UniPathway" id="UPA00148">
    <property type="reaction ID" value="UER00236"/>
</dbReference>
<sequence>MTLVLGGARSGKSAFAQRMAEESGEKVCFLATAEAGDGEMLERIRKHRQSRPAHWDTLELAGGTKLVVNPSRTDILLFDCFTVCLSNLMAVAGLDWPIEDEDLMPESQAIELMNNTEQKALDLVDRLRRSTPKLIIVSNEVGMGVVPAFRLGRIFRDLSGRLNQALADRADHVYFVIAGIPLSLKTTK</sequence>
<keyword evidence="20" id="KW-0548">Nucleotidyltransferase</keyword>
<evidence type="ECO:0000256" key="10">
    <source>
        <dbReference type="ARBA" id="ARBA00022573"/>
    </source>
</evidence>
<comment type="similarity">
    <text evidence="7">Belongs to the CobU/CobP family.</text>
</comment>
<dbReference type="GO" id="GO:0005524">
    <property type="term" value="F:ATP binding"/>
    <property type="evidence" value="ECO:0007669"/>
    <property type="project" value="UniProtKB-KW"/>
</dbReference>
<feature type="binding site" evidence="19">
    <location>
        <begin position="31"/>
        <end position="33"/>
    </location>
    <ligand>
        <name>GTP</name>
        <dbReference type="ChEBI" id="CHEBI:37565"/>
    </ligand>
</feature>
<keyword evidence="15 19" id="KW-0342">GTP-binding</keyword>
<keyword evidence="14" id="KW-0067">ATP-binding</keyword>
<evidence type="ECO:0000313" key="20">
    <source>
        <dbReference type="EMBL" id="OFW59054.1"/>
    </source>
</evidence>
<dbReference type="GO" id="GO:0009236">
    <property type="term" value="P:cobalamin biosynthetic process"/>
    <property type="evidence" value="ECO:0007669"/>
    <property type="project" value="UniProtKB-UniPathway"/>
</dbReference>
<dbReference type="PANTHER" id="PTHR34848:SF1">
    <property type="entry name" value="BIFUNCTIONAL ADENOSYLCOBALAMIN BIOSYNTHESIS PROTEIN COBU"/>
    <property type="match status" value="1"/>
</dbReference>
<dbReference type="EC" id="2.7.1.156" evidence="8"/>
<dbReference type="AlphaFoldDB" id="A0A1F2WQB2"/>
<feature type="binding site" evidence="19">
    <location>
        <position position="59"/>
    </location>
    <ligand>
        <name>GTP</name>
        <dbReference type="ChEBI" id="CHEBI:37565"/>
    </ligand>
</feature>
<evidence type="ECO:0000256" key="4">
    <source>
        <dbReference type="ARBA" id="ARBA00003889"/>
    </source>
</evidence>
<feature type="binding site" evidence="19">
    <location>
        <begin position="48"/>
        <end position="51"/>
    </location>
    <ligand>
        <name>GTP</name>
        <dbReference type="ChEBI" id="CHEBI:37565"/>
    </ligand>
</feature>
<evidence type="ECO:0000256" key="19">
    <source>
        <dbReference type="PIRSR" id="PIRSR006135-2"/>
    </source>
</evidence>
<comment type="catalytic activity">
    <reaction evidence="2">
        <text>adenosylcob(III)inamide phosphate + GTP + H(+) = adenosylcob(III)inamide-GDP + diphosphate</text>
        <dbReference type="Rhea" id="RHEA:22712"/>
        <dbReference type="ChEBI" id="CHEBI:15378"/>
        <dbReference type="ChEBI" id="CHEBI:33019"/>
        <dbReference type="ChEBI" id="CHEBI:37565"/>
        <dbReference type="ChEBI" id="CHEBI:58502"/>
        <dbReference type="ChEBI" id="CHEBI:60487"/>
        <dbReference type="EC" id="2.7.7.62"/>
    </reaction>
</comment>
<dbReference type="PIRSF" id="PIRSF006135">
    <property type="entry name" value="CobU"/>
    <property type="match status" value="1"/>
</dbReference>
<evidence type="ECO:0000256" key="13">
    <source>
        <dbReference type="ARBA" id="ARBA00022777"/>
    </source>
</evidence>
<gene>
    <name evidence="20" type="ORF">A2Y75_00425</name>
</gene>
<comment type="pathway">
    <text evidence="6">Cofactor biosynthesis; adenosylcobalamin biosynthesis; adenosylcobalamin from cob(II)yrinate a,c-diamide: step 5/7.</text>
</comment>
<comment type="caution">
    <text evidence="20">The sequence shown here is derived from an EMBL/GenBank/DDBJ whole genome shotgun (WGS) entry which is preliminary data.</text>
</comment>
<evidence type="ECO:0000256" key="11">
    <source>
        <dbReference type="ARBA" id="ARBA00022679"/>
    </source>
</evidence>
<evidence type="ECO:0000256" key="12">
    <source>
        <dbReference type="ARBA" id="ARBA00022741"/>
    </source>
</evidence>
<comment type="pathway">
    <text evidence="5">Cofactor biosynthesis; adenosylcobalamin biosynthesis; adenosylcobalamin from cob(II)yrinate a,c-diamide: step 6/7.</text>
</comment>
<keyword evidence="12 19" id="KW-0547">Nucleotide-binding</keyword>
<dbReference type="CDD" id="cd00544">
    <property type="entry name" value="CobU"/>
    <property type="match status" value="1"/>
</dbReference>
<reference evidence="20 21" key="1">
    <citation type="journal article" date="2016" name="Nat. Commun.">
        <title>Thousands of microbial genomes shed light on interconnected biogeochemical processes in an aquifer system.</title>
        <authorList>
            <person name="Anantharaman K."/>
            <person name="Brown C.T."/>
            <person name="Hug L.A."/>
            <person name="Sharon I."/>
            <person name="Castelle C.J."/>
            <person name="Probst A.J."/>
            <person name="Thomas B.C."/>
            <person name="Singh A."/>
            <person name="Wilkins M.J."/>
            <person name="Karaoz U."/>
            <person name="Brodie E.L."/>
            <person name="Williams K.H."/>
            <person name="Hubbard S.S."/>
            <person name="Banfield J.F."/>
        </authorList>
    </citation>
    <scope>NUCLEOTIDE SEQUENCE [LARGE SCALE GENOMIC DNA]</scope>
</reference>
<name>A0A1F2WQB2_9ACTN</name>
<feature type="binding site" evidence="19">
    <location>
        <position position="79"/>
    </location>
    <ligand>
        <name>GTP</name>
        <dbReference type="ChEBI" id="CHEBI:37565"/>
    </ligand>
</feature>
<accession>A0A1F2WQB2</accession>
<keyword evidence="10" id="KW-0169">Cobalamin biosynthesis</keyword>